<evidence type="ECO:0000259" key="5">
    <source>
        <dbReference type="PROSITE" id="PS51007"/>
    </source>
</evidence>
<evidence type="ECO:0000256" key="3">
    <source>
        <dbReference type="ARBA" id="ARBA00023004"/>
    </source>
</evidence>
<dbReference type="InterPro" id="IPR013428">
    <property type="entry name" value="Membrane-bound_put_N"/>
</dbReference>
<sequence length="1288" mass="144156">MLNRASLKSVCTLSAFVLFCGLTFFSLSGEEKDPKKQQAASPEDHPLILFMIGEEGYKTAESLPAFAKAHLQPLGFRTQFIFPDKDDPNSFSDLKAIKAADLLFLSVRRKTLPAAQMKLIQDYLNAGKPLVAVRTSSHGFALSKGNPAEGYVEWKDFDKEVLGGEYAGDFGNKTPTDVTTQLRAEQDPIMATVRNKYFRSEGSMYKSINLKSSTKTLLRGLSNVEGQPVQMPVAWTNNYKKSRVFYTSLGHPGDFEINTFTHTLVNAIYWCLKKEPPQVDVAGKISRDRFKQDLAGNEQVDKVMKSFKGRGEVGDESDPTPPAEAVKLFQVQQDFEMETIAAEPEVMQPLYMSFDHRGRMWVVQYLQYPFPAGLKVVKYDQYLRAVFDKVPQAPPNHVKGADKISVLEDTDGDGTFDKIKDVITGLNIVSAVTVGKGGIWVLNPPYLLFYPDANGDDIPDGDPEVHLSGFGLEDTHSVANSIKWGPDGWLYGANGSTSTGTVSSEVTKRLHFKGQMIWRYHPETKIFEIFAEGGGNTFSLEIDSKGRVFSGTNNGGTRGMHYAQGGYAKKNWGKHGPLTNPYAFGYYEHMRHKGYQERFSQTFSIYEGGIFPPKYNGAVFAANSLHNRVMASNLIPDTSTYRTEDMPPIVLTQDRWFRPVDIKVGPDGCIYLADWYDSRLTHVDPRDNWHKTSGRIYRLKPKNFEPVKPFDLSKQTNAELIETMGHSNKWFRQKAVQVIGERGDQSMVPALLKIAKSDNDDRALEALWALNQLGAFDEELALELLGHRDQHIRRWTIRLLGDRHQASKQLTKSLVELAQTEPYAEVRSQLASSAKRFPAESGLAITEVLLQREEDQEDLHIPLLLWWSLESKATTDREAVLKLFSKPEFWQVKMVQDVILERIMQRYAMAGGDENYAMCAELLKLAPSDQHKEKLMVGMLEAFRGQKITNLPEDLSKGLAEYQKSLGETDLALALRLGDKEATSRALKIIADKNADRPTRLTYIEILGQLKTKAAIGPLTSILSLTGSDTHSLKRVALQALMNFENPSIGKSILARYHSTLLDEHDVRGTAQRVLASRKAWSKQFLNEVDAWRIKANTIPLDVVQQMALHDDSDIKASIKKHWGKVRGNTPAEKQEEMQRVARLVKAGGGQFSSGKVLFNKTCAVCHTLYGEGGKAGPKLTGYERDNLDFMLLAVVDPSAAIREEFTNFLIVTDDGRTVTGLIDEQTTKTITLRDVKGQTVLINKDEIEILKALDLSLMPDGLTKNLSDQEVKDLFSYIMSRTPNGGK</sequence>
<reference evidence="6 7" key="1">
    <citation type="submission" date="2019-02" db="EMBL/GenBank/DDBJ databases">
        <title>Deep-cultivation of Planctomycetes and their phenomic and genomic characterization uncovers novel biology.</title>
        <authorList>
            <person name="Wiegand S."/>
            <person name="Jogler M."/>
            <person name="Boedeker C."/>
            <person name="Pinto D."/>
            <person name="Vollmers J."/>
            <person name="Rivas-Marin E."/>
            <person name="Kohn T."/>
            <person name="Peeters S.H."/>
            <person name="Heuer A."/>
            <person name="Rast P."/>
            <person name="Oberbeckmann S."/>
            <person name="Bunk B."/>
            <person name="Jeske O."/>
            <person name="Meyerdierks A."/>
            <person name="Storesund J.E."/>
            <person name="Kallscheuer N."/>
            <person name="Luecker S."/>
            <person name="Lage O.M."/>
            <person name="Pohl T."/>
            <person name="Merkel B.J."/>
            <person name="Hornburger P."/>
            <person name="Mueller R.-W."/>
            <person name="Bruemmer F."/>
            <person name="Labrenz M."/>
            <person name="Spormann A.M."/>
            <person name="Op den Camp H."/>
            <person name="Overmann J."/>
            <person name="Amann R."/>
            <person name="Jetten M.S.M."/>
            <person name="Mascher T."/>
            <person name="Medema M.H."/>
            <person name="Devos D.P."/>
            <person name="Kaster A.-K."/>
            <person name="Ovreas L."/>
            <person name="Rohde M."/>
            <person name="Galperin M.Y."/>
            <person name="Jogler C."/>
        </authorList>
    </citation>
    <scope>NUCLEOTIDE SEQUENCE [LARGE SCALE GENOMIC DNA]</scope>
    <source>
        <strain evidence="6 7">HG66A1</strain>
    </source>
</reference>
<evidence type="ECO:0000313" key="7">
    <source>
        <dbReference type="Proteomes" id="UP000320421"/>
    </source>
</evidence>
<dbReference type="Gene3D" id="3.40.50.880">
    <property type="match status" value="1"/>
</dbReference>
<dbReference type="InterPro" id="IPR011042">
    <property type="entry name" value="6-blade_b-propeller_TolB-like"/>
</dbReference>
<dbReference type="EMBL" id="CP036266">
    <property type="protein sequence ID" value="QDT18840.1"/>
    <property type="molecule type" value="Genomic_DNA"/>
</dbReference>
<dbReference type="InterPro" id="IPR011989">
    <property type="entry name" value="ARM-like"/>
</dbReference>
<dbReference type="Proteomes" id="UP000320421">
    <property type="component" value="Chromosome"/>
</dbReference>
<dbReference type="NCBIfam" id="TIGR02603">
    <property type="entry name" value="CxxCH_TIGR02603"/>
    <property type="match status" value="1"/>
</dbReference>
<dbReference type="Gene3D" id="1.10.760.10">
    <property type="entry name" value="Cytochrome c-like domain"/>
    <property type="match status" value="1"/>
</dbReference>
<dbReference type="GO" id="GO:0020037">
    <property type="term" value="F:heme binding"/>
    <property type="evidence" value="ECO:0007669"/>
    <property type="project" value="InterPro"/>
</dbReference>
<dbReference type="InterPro" id="IPR011041">
    <property type="entry name" value="Quinoprot_gluc/sorb_DH_b-prop"/>
</dbReference>
<dbReference type="Pfam" id="PF06283">
    <property type="entry name" value="ThuA"/>
    <property type="match status" value="1"/>
</dbReference>
<dbReference type="InterPro" id="IPR029010">
    <property type="entry name" value="ThuA-like"/>
</dbReference>
<dbReference type="Gene3D" id="1.25.10.10">
    <property type="entry name" value="Leucine-rich Repeat Variant"/>
    <property type="match status" value="1"/>
</dbReference>
<dbReference type="Pfam" id="PF23500">
    <property type="entry name" value="DUF7133"/>
    <property type="match status" value="1"/>
</dbReference>
<evidence type="ECO:0000313" key="6">
    <source>
        <dbReference type="EMBL" id="QDT18840.1"/>
    </source>
</evidence>
<keyword evidence="3 4" id="KW-0408">Iron</keyword>
<evidence type="ECO:0000256" key="4">
    <source>
        <dbReference type="PROSITE-ProRule" id="PRU00433"/>
    </source>
</evidence>
<dbReference type="InterPro" id="IPR055557">
    <property type="entry name" value="DUF7133"/>
</dbReference>
<keyword evidence="1 4" id="KW-0349">Heme</keyword>
<protein>
    <submittedName>
        <fullName evidence="6">Trehalose utilization</fullName>
    </submittedName>
</protein>
<evidence type="ECO:0000256" key="2">
    <source>
        <dbReference type="ARBA" id="ARBA00022723"/>
    </source>
</evidence>
<dbReference type="InterPro" id="IPR009056">
    <property type="entry name" value="Cyt_c-like_dom"/>
</dbReference>
<dbReference type="SUPFAM" id="SSF52317">
    <property type="entry name" value="Class I glutamine amidotransferase-like"/>
    <property type="match status" value="1"/>
</dbReference>
<dbReference type="SUPFAM" id="SSF48371">
    <property type="entry name" value="ARM repeat"/>
    <property type="match status" value="1"/>
</dbReference>
<gene>
    <name evidence="6" type="ORF">HG66A1_06020</name>
</gene>
<dbReference type="InterPro" id="IPR029062">
    <property type="entry name" value="Class_I_gatase-like"/>
</dbReference>
<organism evidence="6 7">
    <name type="scientific">Gimesia chilikensis</name>
    <dbReference type="NCBI Taxonomy" id="2605989"/>
    <lineage>
        <taxon>Bacteria</taxon>
        <taxon>Pseudomonadati</taxon>
        <taxon>Planctomycetota</taxon>
        <taxon>Planctomycetia</taxon>
        <taxon>Planctomycetales</taxon>
        <taxon>Planctomycetaceae</taxon>
        <taxon>Gimesia</taxon>
    </lineage>
</organism>
<evidence type="ECO:0000256" key="1">
    <source>
        <dbReference type="ARBA" id="ARBA00022617"/>
    </source>
</evidence>
<dbReference type="RefSeq" id="WP_145180678.1">
    <property type="nucleotide sequence ID" value="NZ_CP036266.1"/>
</dbReference>
<dbReference type="InterPro" id="IPR036909">
    <property type="entry name" value="Cyt_c-like_dom_sf"/>
</dbReference>
<keyword evidence="7" id="KW-1185">Reference proteome</keyword>
<dbReference type="PANTHER" id="PTHR33546:SF1">
    <property type="entry name" value="LARGE, MULTIFUNCTIONAL SECRETED PROTEIN"/>
    <property type="match status" value="1"/>
</dbReference>
<proteinExistence type="predicted"/>
<name>A0A517PHI0_9PLAN</name>
<dbReference type="InterPro" id="IPR016024">
    <property type="entry name" value="ARM-type_fold"/>
</dbReference>
<dbReference type="SUPFAM" id="SSF46626">
    <property type="entry name" value="Cytochrome c"/>
    <property type="match status" value="1"/>
</dbReference>
<dbReference type="Gene3D" id="2.120.10.30">
    <property type="entry name" value="TolB, C-terminal domain"/>
    <property type="match status" value="1"/>
</dbReference>
<dbReference type="Pfam" id="PF00034">
    <property type="entry name" value="Cytochrom_C"/>
    <property type="match status" value="1"/>
</dbReference>
<dbReference type="PANTHER" id="PTHR33546">
    <property type="entry name" value="LARGE, MULTIFUNCTIONAL SECRETED PROTEIN-RELATED"/>
    <property type="match status" value="1"/>
</dbReference>
<dbReference type="InterPro" id="IPR013427">
    <property type="entry name" value="Haem-bd_dom_put"/>
</dbReference>
<keyword evidence="2 4" id="KW-0479">Metal-binding</keyword>
<dbReference type="GO" id="GO:0046872">
    <property type="term" value="F:metal ion binding"/>
    <property type="evidence" value="ECO:0007669"/>
    <property type="project" value="UniProtKB-KW"/>
</dbReference>
<accession>A0A517PHI0</accession>
<dbReference type="PROSITE" id="PS51007">
    <property type="entry name" value="CYTC"/>
    <property type="match status" value="1"/>
</dbReference>
<dbReference type="OrthoDB" id="225269at2"/>
<feature type="domain" description="Cytochrome c" evidence="5">
    <location>
        <begin position="1150"/>
        <end position="1283"/>
    </location>
</feature>
<dbReference type="SUPFAM" id="SSF50952">
    <property type="entry name" value="Soluble quinoprotein glucose dehydrogenase"/>
    <property type="match status" value="1"/>
</dbReference>
<dbReference type="NCBIfam" id="TIGR02604">
    <property type="entry name" value="Piru_Ver_Nterm"/>
    <property type="match status" value="1"/>
</dbReference>
<dbReference type="Pfam" id="PF13646">
    <property type="entry name" value="HEAT_2"/>
    <property type="match status" value="1"/>
</dbReference>
<dbReference type="GO" id="GO:0009055">
    <property type="term" value="F:electron transfer activity"/>
    <property type="evidence" value="ECO:0007669"/>
    <property type="project" value="InterPro"/>
</dbReference>